<dbReference type="Proteomes" id="UP000192472">
    <property type="component" value="Unassembled WGS sequence"/>
</dbReference>
<evidence type="ECO:0000256" key="4">
    <source>
        <dbReference type="ARBA" id="ARBA00013432"/>
    </source>
</evidence>
<comment type="catalytic activity">
    <reaction evidence="5">
        <text>sn-glycerol 3-phosphate + an acyl-CoA = a 1-acyl-sn-glycero-3-phosphate + CoA</text>
        <dbReference type="Rhea" id="RHEA:15325"/>
        <dbReference type="ChEBI" id="CHEBI:57287"/>
        <dbReference type="ChEBI" id="CHEBI:57597"/>
        <dbReference type="ChEBI" id="CHEBI:57970"/>
        <dbReference type="ChEBI" id="CHEBI:58342"/>
        <dbReference type="EC" id="2.3.1.15"/>
    </reaction>
</comment>
<dbReference type="PANTHER" id="PTHR12563">
    <property type="entry name" value="GLYCEROL-3-PHOSPHATE ACYLTRANSFERASE"/>
    <property type="match status" value="1"/>
</dbReference>
<dbReference type="OrthoDB" id="5479104at2"/>
<comment type="subcellular location">
    <subcellularLocation>
        <location evidence="1">Endomembrane system</location>
        <topology evidence="1">Peripheral membrane protein</topology>
    </subcellularLocation>
</comment>
<name>A0A1W2GQ91_REIFA</name>
<dbReference type="InterPro" id="IPR022284">
    <property type="entry name" value="GPAT/DHAPAT"/>
</dbReference>
<keyword evidence="7" id="KW-0012">Acyltransferase</keyword>
<dbReference type="EMBL" id="FWYF01000004">
    <property type="protein sequence ID" value="SMD38416.1"/>
    <property type="molecule type" value="Genomic_DNA"/>
</dbReference>
<dbReference type="GO" id="GO:0006631">
    <property type="term" value="P:fatty acid metabolic process"/>
    <property type="evidence" value="ECO:0007669"/>
    <property type="project" value="TreeGrafter"/>
</dbReference>
<evidence type="ECO:0000256" key="1">
    <source>
        <dbReference type="ARBA" id="ARBA00004184"/>
    </source>
</evidence>
<reference evidence="7 8" key="1">
    <citation type="submission" date="2017-04" db="EMBL/GenBank/DDBJ databases">
        <authorList>
            <person name="Afonso C.L."/>
            <person name="Miller P.J."/>
            <person name="Scott M.A."/>
            <person name="Spackman E."/>
            <person name="Goraichik I."/>
            <person name="Dimitrov K.M."/>
            <person name="Suarez D.L."/>
            <person name="Swayne D.E."/>
        </authorList>
    </citation>
    <scope>NUCLEOTIDE SEQUENCE [LARGE SCALE GENOMIC DNA]</scope>
    <source>
        <strain evidence="7 8">DSM 26133</strain>
    </source>
</reference>
<comment type="pathway">
    <text evidence="2">Phospholipid metabolism; CDP-diacylglycerol biosynthesis; CDP-diacylglycerol from sn-glycerol 3-phosphate: step 1/3.</text>
</comment>
<keyword evidence="8" id="KW-1185">Reference proteome</keyword>
<keyword evidence="7" id="KW-0808">Transferase</keyword>
<dbReference type="GO" id="GO:0019432">
    <property type="term" value="P:triglyceride biosynthetic process"/>
    <property type="evidence" value="ECO:0007669"/>
    <property type="project" value="TreeGrafter"/>
</dbReference>
<dbReference type="RefSeq" id="WP_084374408.1">
    <property type="nucleotide sequence ID" value="NZ_FWYF01000004.1"/>
</dbReference>
<evidence type="ECO:0000256" key="5">
    <source>
        <dbReference type="ARBA" id="ARBA00048427"/>
    </source>
</evidence>
<dbReference type="PANTHER" id="PTHR12563:SF17">
    <property type="entry name" value="DIHYDROXYACETONE PHOSPHATE ACYLTRANSFERASE"/>
    <property type="match status" value="1"/>
</dbReference>
<dbReference type="Pfam" id="PF01553">
    <property type="entry name" value="Acyltransferase"/>
    <property type="match status" value="1"/>
</dbReference>
<dbReference type="GO" id="GO:0008654">
    <property type="term" value="P:phospholipid biosynthetic process"/>
    <property type="evidence" value="ECO:0007669"/>
    <property type="project" value="TreeGrafter"/>
</dbReference>
<feature type="domain" description="Phospholipid/glycerol acyltransferase" evidence="6">
    <location>
        <begin position="190"/>
        <end position="325"/>
    </location>
</feature>
<gene>
    <name evidence="7" type="ORF">SAMN04488029_3794</name>
</gene>
<dbReference type="GO" id="GO:0004366">
    <property type="term" value="F:glycerol-3-phosphate O-acyltransferase activity"/>
    <property type="evidence" value="ECO:0007669"/>
    <property type="project" value="UniProtKB-EC"/>
</dbReference>
<dbReference type="STRING" id="692418.SAMN04488029_3794"/>
<dbReference type="GO" id="GO:0012505">
    <property type="term" value="C:endomembrane system"/>
    <property type="evidence" value="ECO:0007669"/>
    <property type="project" value="UniProtKB-SubCell"/>
</dbReference>
<evidence type="ECO:0000256" key="2">
    <source>
        <dbReference type="ARBA" id="ARBA00004765"/>
    </source>
</evidence>
<dbReference type="SMART" id="SM00563">
    <property type="entry name" value="PlsC"/>
    <property type="match status" value="1"/>
</dbReference>
<dbReference type="GO" id="GO:0006072">
    <property type="term" value="P:glycerol-3-phosphate metabolic process"/>
    <property type="evidence" value="ECO:0007669"/>
    <property type="project" value="TreeGrafter"/>
</dbReference>
<dbReference type="SUPFAM" id="SSF69593">
    <property type="entry name" value="Glycerol-3-phosphate (1)-acyltransferase"/>
    <property type="match status" value="1"/>
</dbReference>
<evidence type="ECO:0000259" key="6">
    <source>
        <dbReference type="SMART" id="SM00563"/>
    </source>
</evidence>
<protein>
    <recommendedName>
        <fullName evidence="4">Glycerol-3-phosphate acyltransferase</fullName>
        <ecNumber evidence="3">2.3.1.15</ecNumber>
    </recommendedName>
</protein>
<dbReference type="EC" id="2.3.1.15" evidence="3"/>
<dbReference type="InterPro" id="IPR002123">
    <property type="entry name" value="Plipid/glycerol_acylTrfase"/>
</dbReference>
<evidence type="ECO:0000313" key="8">
    <source>
        <dbReference type="Proteomes" id="UP000192472"/>
    </source>
</evidence>
<accession>A0A1W2GQ91</accession>
<proteinExistence type="predicted"/>
<sequence length="565" mass="65168">MKPLVIRRRNKKARYKPILKSTQNWPVVQMAKKRDEFIQLVVEESFDNMLSLNRGRTLREEIEMTAFREKQRAKKHPWKVDPKDDYDFWDGVQQRVVKLDGMPTKDQDQHLKEILREILNRYGNEIAGNFNPSHYHVARTLVTLGFGRLLNAARVKGPWSLFSNQLDLDDKIHIKGSVDQLRKLAKLGTVVMVPTHFSNIDSVLIGWIIQFLGLPPFIYGAGLNLFNLKVFAYFMNSVGAYKVDRRKKNSIYLECLKSYSTIALREGCHSLFFPGGTRSRSGKIEKALKLGLLGTTIEAQRQIFQFEDNPDEKKIFIVPVTLNYHFVLEAPSLINDYLKSKGQERYYEENDEFTTSFKISKFLMKFFTRGSDISVSIGNALDVLGNEVDINGKSLDKHGNEIDLKDYFKSNGVITEDAQREQEYNRILGKKIVKEFHKHNRVFSSHLVAFTAFRMLGRKHASLDLYGLLRLSDDELVIPYEDYKAGLSNLLDALRAMKDAGDVGLADHLSREKDDIIKHGIKNLGMYHAQPPLGFSKKGDIVIHNMNLLYYYHNRLDGYELEKYL</sequence>
<dbReference type="AlphaFoldDB" id="A0A1W2GQ91"/>
<evidence type="ECO:0000256" key="3">
    <source>
        <dbReference type="ARBA" id="ARBA00013113"/>
    </source>
</evidence>
<evidence type="ECO:0000313" key="7">
    <source>
        <dbReference type="EMBL" id="SMD38416.1"/>
    </source>
</evidence>
<organism evidence="7 8">
    <name type="scientific">Reichenbachiella faecimaris</name>
    <dbReference type="NCBI Taxonomy" id="692418"/>
    <lineage>
        <taxon>Bacteria</taxon>
        <taxon>Pseudomonadati</taxon>
        <taxon>Bacteroidota</taxon>
        <taxon>Cytophagia</taxon>
        <taxon>Cytophagales</taxon>
        <taxon>Reichenbachiellaceae</taxon>
        <taxon>Reichenbachiella</taxon>
    </lineage>
</organism>